<name>A0A916ZAB2_9BACT</name>
<gene>
    <name evidence="1" type="ORF">GCM10011514_54950</name>
</gene>
<evidence type="ECO:0008006" key="3">
    <source>
        <dbReference type="Google" id="ProtNLM"/>
    </source>
</evidence>
<dbReference type="RefSeq" id="WP_188771648.1">
    <property type="nucleotide sequence ID" value="NZ_BMKK01000026.1"/>
</dbReference>
<dbReference type="Proteomes" id="UP000609064">
    <property type="component" value="Unassembled WGS sequence"/>
</dbReference>
<accession>A0A916ZAB2</accession>
<comment type="caution">
    <text evidence="1">The sequence shown here is derived from an EMBL/GenBank/DDBJ whole genome shotgun (WGS) entry which is preliminary data.</text>
</comment>
<evidence type="ECO:0000313" key="1">
    <source>
        <dbReference type="EMBL" id="GGD83959.1"/>
    </source>
</evidence>
<sequence>MKKKLVILFFILISIHSFAQEERRKVLKINLSAAAMGAATLQYERVLGNHFSLALGAGYRPKSLFPYAKDLEKYVDFADGKIDYISFDNVKKAESKIGMYHITPEMRFYFGSKGAPIGTYLSIFGKYNDFHGDVPVFVDTDYRGVPVRLELPVDTKIQTASAGLMLGHQFRLGNRFTFDCYIIGAHFGRVSVHGESNQNLEGFDDDFRTRLRDKILTTFKINEDYLGLVVDNQGVRIDNVRQLNYLNLRGFGFNLGYRF</sequence>
<reference evidence="1" key="1">
    <citation type="journal article" date="2014" name="Int. J. Syst. Evol. Microbiol.">
        <title>Complete genome sequence of Corynebacterium casei LMG S-19264T (=DSM 44701T), isolated from a smear-ripened cheese.</title>
        <authorList>
            <consortium name="US DOE Joint Genome Institute (JGI-PGF)"/>
            <person name="Walter F."/>
            <person name="Albersmeier A."/>
            <person name="Kalinowski J."/>
            <person name="Ruckert C."/>
        </authorList>
    </citation>
    <scope>NUCLEOTIDE SEQUENCE</scope>
    <source>
        <strain evidence="1">CGMCC 1.15958</strain>
    </source>
</reference>
<dbReference type="Pfam" id="PF12099">
    <property type="entry name" value="DUF3575"/>
    <property type="match status" value="1"/>
</dbReference>
<keyword evidence="2" id="KW-1185">Reference proteome</keyword>
<dbReference type="EMBL" id="BMKK01000026">
    <property type="protein sequence ID" value="GGD83959.1"/>
    <property type="molecule type" value="Genomic_DNA"/>
</dbReference>
<proteinExistence type="predicted"/>
<organism evidence="1 2">
    <name type="scientific">Emticicia aquatilis</name>
    <dbReference type="NCBI Taxonomy" id="1537369"/>
    <lineage>
        <taxon>Bacteria</taxon>
        <taxon>Pseudomonadati</taxon>
        <taxon>Bacteroidota</taxon>
        <taxon>Cytophagia</taxon>
        <taxon>Cytophagales</taxon>
        <taxon>Leadbetterellaceae</taxon>
        <taxon>Emticicia</taxon>
    </lineage>
</organism>
<dbReference type="InterPro" id="IPR021958">
    <property type="entry name" value="DUF3575"/>
</dbReference>
<reference evidence="1" key="2">
    <citation type="submission" date="2020-09" db="EMBL/GenBank/DDBJ databases">
        <authorList>
            <person name="Sun Q."/>
            <person name="Zhou Y."/>
        </authorList>
    </citation>
    <scope>NUCLEOTIDE SEQUENCE</scope>
    <source>
        <strain evidence="1">CGMCC 1.15958</strain>
    </source>
</reference>
<dbReference type="AlphaFoldDB" id="A0A916ZAB2"/>
<evidence type="ECO:0000313" key="2">
    <source>
        <dbReference type="Proteomes" id="UP000609064"/>
    </source>
</evidence>
<protein>
    <recommendedName>
        <fullName evidence="3">DUF3575 domain-containing protein</fullName>
    </recommendedName>
</protein>